<dbReference type="EMBL" id="JBHSKM010000004">
    <property type="protein sequence ID" value="MFC5213905.1"/>
    <property type="molecule type" value="Genomic_DNA"/>
</dbReference>
<proteinExistence type="predicted"/>
<dbReference type="Proteomes" id="UP001596263">
    <property type="component" value="Unassembled WGS sequence"/>
</dbReference>
<accession>A0ABW0CDU9</accession>
<evidence type="ECO:0000313" key="1">
    <source>
        <dbReference type="EMBL" id="MFC5213905.1"/>
    </source>
</evidence>
<protein>
    <submittedName>
        <fullName evidence="1">Uncharacterized protein</fullName>
    </submittedName>
</protein>
<name>A0ABW0CDU9_STRCD</name>
<comment type="caution">
    <text evidence="1">The sequence shown here is derived from an EMBL/GenBank/DDBJ whole genome shotgun (WGS) entry which is preliminary data.</text>
</comment>
<sequence length="86" mass="9700">MLRLRIQVIGCPRRALALTDTPRPDCPECQGVGGIAHDYGHPDTGEWWGANYESCACWTAWRLTLLPLPHWLRRTPPGGYSNEPPF</sequence>
<evidence type="ECO:0000313" key="2">
    <source>
        <dbReference type="Proteomes" id="UP001596263"/>
    </source>
</evidence>
<reference evidence="2" key="1">
    <citation type="journal article" date="2019" name="Int. J. Syst. Evol. Microbiol.">
        <title>The Global Catalogue of Microorganisms (GCM) 10K type strain sequencing project: providing services to taxonomists for standard genome sequencing and annotation.</title>
        <authorList>
            <consortium name="The Broad Institute Genomics Platform"/>
            <consortium name="The Broad Institute Genome Sequencing Center for Infectious Disease"/>
            <person name="Wu L."/>
            <person name="Ma J."/>
        </authorList>
    </citation>
    <scope>NUCLEOTIDE SEQUENCE [LARGE SCALE GENOMIC DNA]</scope>
    <source>
        <strain evidence="2">KCTC 42586</strain>
    </source>
</reference>
<gene>
    <name evidence="1" type="ORF">ACFPQ9_08705</name>
</gene>
<organism evidence="1 2">
    <name type="scientific">Streptomyces coerulescens</name>
    <dbReference type="NCBI Taxonomy" id="29304"/>
    <lineage>
        <taxon>Bacteria</taxon>
        <taxon>Bacillati</taxon>
        <taxon>Actinomycetota</taxon>
        <taxon>Actinomycetes</taxon>
        <taxon>Kitasatosporales</taxon>
        <taxon>Streptomycetaceae</taxon>
        <taxon>Streptomyces</taxon>
    </lineage>
</organism>
<dbReference type="RefSeq" id="WP_380849275.1">
    <property type="nucleotide sequence ID" value="NZ_JBHSKM010000004.1"/>
</dbReference>
<keyword evidence="2" id="KW-1185">Reference proteome</keyword>